<dbReference type="EMBL" id="FNVE01000003">
    <property type="protein sequence ID" value="SEG10036.1"/>
    <property type="molecule type" value="Genomic_DNA"/>
</dbReference>
<gene>
    <name evidence="1" type="ORF">SAMN05216586_103213</name>
</gene>
<sequence>MNTEERINKIFEGYILKKGVKKEVAGLIEHLTLSDVDILLDKVESIGDVDDYANELETSIPVERFFAFIDLISALIIFLGSDAVKKASERSSSKSRYMPWVIKFIQDERFYKQVKEQLPAKYR</sequence>
<proteinExistence type="predicted"/>
<evidence type="ECO:0000313" key="1">
    <source>
        <dbReference type="EMBL" id="SEG10036.1"/>
    </source>
</evidence>
<name>A0AAQ1G690_9GAMM</name>
<keyword evidence="2" id="KW-1185">Reference proteome</keyword>
<dbReference type="RefSeq" id="WP_088275229.1">
    <property type="nucleotide sequence ID" value="NZ_FNVE01000003.1"/>
</dbReference>
<comment type="caution">
    <text evidence="1">The sequence shown here is derived from an EMBL/GenBank/DDBJ whole genome shotgun (WGS) entry which is preliminary data.</text>
</comment>
<protein>
    <submittedName>
        <fullName evidence="1">Uncharacterized protein</fullName>
    </submittedName>
</protein>
<accession>A0AAQ1G690</accession>
<reference evidence="1 2" key="1">
    <citation type="submission" date="2016-10" db="EMBL/GenBank/DDBJ databases">
        <authorList>
            <person name="Varghese N."/>
            <person name="Submissions S."/>
        </authorList>
    </citation>
    <scope>NUCLEOTIDE SEQUENCE [LARGE SCALE GENOMIC DNA]</scope>
    <source>
        <strain evidence="1 2">CECT 8317</strain>
    </source>
</reference>
<dbReference type="Proteomes" id="UP000243518">
    <property type="component" value="Unassembled WGS sequence"/>
</dbReference>
<dbReference type="AlphaFoldDB" id="A0AAQ1G690"/>
<evidence type="ECO:0000313" key="2">
    <source>
        <dbReference type="Proteomes" id="UP000243518"/>
    </source>
</evidence>
<organism evidence="1 2">
    <name type="scientific">Halopseudomonas aestusnigri</name>
    <dbReference type="NCBI Taxonomy" id="857252"/>
    <lineage>
        <taxon>Bacteria</taxon>
        <taxon>Pseudomonadati</taxon>
        <taxon>Pseudomonadota</taxon>
        <taxon>Gammaproteobacteria</taxon>
        <taxon>Pseudomonadales</taxon>
        <taxon>Pseudomonadaceae</taxon>
        <taxon>Halopseudomonas</taxon>
    </lineage>
</organism>